<evidence type="ECO:0000256" key="4">
    <source>
        <dbReference type="ARBA" id="ARBA00022840"/>
    </source>
</evidence>
<evidence type="ECO:0000313" key="11">
    <source>
        <dbReference type="Proteomes" id="UP000665047"/>
    </source>
</evidence>
<feature type="transmembrane region" description="Helical" evidence="7">
    <location>
        <begin position="55"/>
        <end position="80"/>
    </location>
</feature>
<feature type="transmembrane region" description="Helical" evidence="7">
    <location>
        <begin position="131"/>
        <end position="151"/>
    </location>
</feature>
<dbReference type="InterPro" id="IPR003593">
    <property type="entry name" value="AAA+_ATPase"/>
</dbReference>
<dbReference type="Gene3D" id="3.40.50.300">
    <property type="entry name" value="P-loop containing nucleotide triphosphate hydrolases"/>
    <property type="match status" value="1"/>
</dbReference>
<evidence type="ECO:0000256" key="6">
    <source>
        <dbReference type="ARBA" id="ARBA00023136"/>
    </source>
</evidence>
<sequence length="538" mass="62528">MKKYLLSKNIFNILMNGKKKYLILITFFQVALGILPAITLYLMGSAINNLSNESLYLLLIFFLCVLIVFSEIIEIVEAVASSIISDFAKKNVRELLIRKASSPNSINHLNEKEFQNNFYLTESKIDHISDFIGDVSQFMTGFISVISISTLLFSLDWWIPFTVIIGMFPIIYARFKAESKIWEIETQFSSEFSYISKYYECLTRIESSHSIRVDNFRKTLFSKWDRTYNIILNRVFKERFKGVRFLVFCSIPGLFLLVFTLYQTRESINPTPGNLMIIFGSIMQIRTSLTTLIANFSQLIYGFLSTLSLDKIENSNYRYVDIVSKNDNENIITMRNVNFSYNRMKDNVLNSINLQFKKNKTYILDGENGSGKSTLTNIISGLYSNFSGEISSSINPEKILYISQNFKPLPITLKEFIDPFNKFNNNDLLKVMHLFELDFISEIDFNYYLVEGFENYLKLSGGQWQRILMSKSYLNYLSYDLILLDEINSALDSNGDNLFYMLINYLNSRTTLIIISHKKIEDYLDDNAVKVKLINKRR</sequence>
<reference evidence="10 11" key="1">
    <citation type="submission" date="2021-03" db="EMBL/GenBank/DDBJ databases">
        <title>Complete Genome Sequence Data of Xenorhabdus budapestensis strain C72, a Candidate Biological Control Agent, from China.</title>
        <authorList>
            <person name="LI B."/>
            <person name="WANG S."/>
            <person name="QIU D."/>
        </authorList>
    </citation>
    <scope>NUCLEOTIDE SEQUENCE [LARGE SCALE GENOMIC DNA]</scope>
    <source>
        <strain evidence="10 11">C-7-2</strain>
    </source>
</reference>
<feature type="transmembrane region" description="Helical" evidence="7">
    <location>
        <begin position="157"/>
        <end position="175"/>
    </location>
</feature>
<accession>A0ABX7VI40</accession>
<dbReference type="PROSITE" id="PS00211">
    <property type="entry name" value="ABC_TRANSPORTER_1"/>
    <property type="match status" value="1"/>
</dbReference>
<feature type="transmembrane region" description="Helical" evidence="7">
    <location>
        <begin position="243"/>
        <end position="262"/>
    </location>
</feature>
<dbReference type="InterPro" id="IPR036640">
    <property type="entry name" value="ABC1_TM_sf"/>
</dbReference>
<keyword evidence="2 7" id="KW-0812">Transmembrane</keyword>
<dbReference type="InterPro" id="IPR027417">
    <property type="entry name" value="P-loop_NTPase"/>
</dbReference>
<feature type="domain" description="ABC transporter" evidence="8">
    <location>
        <begin position="332"/>
        <end position="536"/>
    </location>
</feature>
<feature type="domain" description="ABC transmembrane type-1" evidence="9">
    <location>
        <begin position="23"/>
        <end position="299"/>
    </location>
</feature>
<dbReference type="SUPFAM" id="SSF90123">
    <property type="entry name" value="ABC transporter transmembrane region"/>
    <property type="match status" value="1"/>
</dbReference>
<evidence type="ECO:0000256" key="5">
    <source>
        <dbReference type="ARBA" id="ARBA00022989"/>
    </source>
</evidence>
<dbReference type="InterPro" id="IPR017871">
    <property type="entry name" value="ABC_transporter-like_CS"/>
</dbReference>
<feature type="transmembrane region" description="Helical" evidence="7">
    <location>
        <begin position="21"/>
        <end position="43"/>
    </location>
</feature>
<gene>
    <name evidence="10" type="ORF">HGO23_03035</name>
</gene>
<dbReference type="PANTHER" id="PTHR24221:SF654">
    <property type="entry name" value="ATP-BINDING CASSETTE SUB-FAMILY B MEMBER 6"/>
    <property type="match status" value="1"/>
</dbReference>
<evidence type="ECO:0000313" key="10">
    <source>
        <dbReference type="EMBL" id="QTL40394.1"/>
    </source>
</evidence>
<keyword evidence="5 7" id="KW-1133">Transmembrane helix</keyword>
<dbReference type="EMBL" id="CP072455">
    <property type="protein sequence ID" value="QTL40394.1"/>
    <property type="molecule type" value="Genomic_DNA"/>
</dbReference>
<dbReference type="Proteomes" id="UP000665047">
    <property type="component" value="Chromosome"/>
</dbReference>
<dbReference type="SMART" id="SM00382">
    <property type="entry name" value="AAA"/>
    <property type="match status" value="1"/>
</dbReference>
<dbReference type="PROSITE" id="PS50893">
    <property type="entry name" value="ABC_TRANSPORTER_2"/>
    <property type="match status" value="1"/>
</dbReference>
<dbReference type="Pfam" id="PF00005">
    <property type="entry name" value="ABC_tran"/>
    <property type="match status" value="1"/>
</dbReference>
<proteinExistence type="predicted"/>
<evidence type="ECO:0000256" key="3">
    <source>
        <dbReference type="ARBA" id="ARBA00022741"/>
    </source>
</evidence>
<dbReference type="RefSeq" id="WP_209027936.1">
    <property type="nucleotide sequence ID" value="NZ_CP072455.1"/>
</dbReference>
<dbReference type="InterPro" id="IPR039421">
    <property type="entry name" value="Type_1_exporter"/>
</dbReference>
<evidence type="ECO:0000259" key="8">
    <source>
        <dbReference type="PROSITE" id="PS50893"/>
    </source>
</evidence>
<comment type="subcellular location">
    <subcellularLocation>
        <location evidence="1">Cell membrane</location>
        <topology evidence="1">Multi-pass membrane protein</topology>
    </subcellularLocation>
</comment>
<dbReference type="InterPro" id="IPR003439">
    <property type="entry name" value="ABC_transporter-like_ATP-bd"/>
</dbReference>
<name>A0ABX7VI40_XENBU</name>
<protein>
    <submittedName>
        <fullName evidence="10">ABC transporter ATP-binding protein</fullName>
    </submittedName>
</protein>
<dbReference type="GO" id="GO:0005524">
    <property type="term" value="F:ATP binding"/>
    <property type="evidence" value="ECO:0007669"/>
    <property type="project" value="UniProtKB-KW"/>
</dbReference>
<evidence type="ECO:0000256" key="7">
    <source>
        <dbReference type="SAM" id="Phobius"/>
    </source>
</evidence>
<dbReference type="SUPFAM" id="SSF52540">
    <property type="entry name" value="P-loop containing nucleoside triphosphate hydrolases"/>
    <property type="match status" value="1"/>
</dbReference>
<keyword evidence="4 10" id="KW-0067">ATP-binding</keyword>
<keyword evidence="6 7" id="KW-0472">Membrane</keyword>
<evidence type="ECO:0000256" key="2">
    <source>
        <dbReference type="ARBA" id="ARBA00022692"/>
    </source>
</evidence>
<dbReference type="PROSITE" id="PS50929">
    <property type="entry name" value="ABC_TM1F"/>
    <property type="match status" value="1"/>
</dbReference>
<evidence type="ECO:0000256" key="1">
    <source>
        <dbReference type="ARBA" id="ARBA00004651"/>
    </source>
</evidence>
<organism evidence="10 11">
    <name type="scientific">Xenorhabdus budapestensis</name>
    <dbReference type="NCBI Taxonomy" id="290110"/>
    <lineage>
        <taxon>Bacteria</taxon>
        <taxon>Pseudomonadati</taxon>
        <taxon>Pseudomonadota</taxon>
        <taxon>Gammaproteobacteria</taxon>
        <taxon>Enterobacterales</taxon>
        <taxon>Morganellaceae</taxon>
        <taxon>Xenorhabdus</taxon>
    </lineage>
</organism>
<dbReference type="Gene3D" id="1.20.1560.10">
    <property type="entry name" value="ABC transporter type 1, transmembrane domain"/>
    <property type="match status" value="1"/>
</dbReference>
<keyword evidence="3" id="KW-0547">Nucleotide-binding</keyword>
<dbReference type="InterPro" id="IPR011527">
    <property type="entry name" value="ABC1_TM_dom"/>
</dbReference>
<keyword evidence="11" id="KW-1185">Reference proteome</keyword>
<evidence type="ECO:0000259" key="9">
    <source>
        <dbReference type="PROSITE" id="PS50929"/>
    </source>
</evidence>
<dbReference type="PANTHER" id="PTHR24221">
    <property type="entry name" value="ATP-BINDING CASSETTE SUB-FAMILY B"/>
    <property type="match status" value="1"/>
</dbReference>